<dbReference type="RefSeq" id="WP_117450614.1">
    <property type="nucleotide sequence ID" value="NZ_CABJDD010000002.1"/>
</dbReference>
<dbReference type="EMBL" id="WQPS01000004">
    <property type="protein sequence ID" value="MBT9808887.1"/>
    <property type="molecule type" value="Genomic_DNA"/>
</dbReference>
<evidence type="ECO:0000313" key="5">
    <source>
        <dbReference type="EMBL" id="MBT9808887.1"/>
    </source>
</evidence>
<dbReference type="CDD" id="cd07377">
    <property type="entry name" value="WHTH_GntR"/>
    <property type="match status" value="1"/>
</dbReference>
<dbReference type="InterPro" id="IPR046335">
    <property type="entry name" value="LacI/GalR-like_sensor"/>
</dbReference>
<dbReference type="SUPFAM" id="SSF46785">
    <property type="entry name" value="Winged helix' DNA-binding domain"/>
    <property type="match status" value="1"/>
</dbReference>
<evidence type="ECO:0000259" key="4">
    <source>
        <dbReference type="PROSITE" id="PS50949"/>
    </source>
</evidence>
<dbReference type="CDD" id="cd01541">
    <property type="entry name" value="PBP1_AraR"/>
    <property type="match status" value="1"/>
</dbReference>
<protein>
    <submittedName>
        <fullName evidence="5">GntR family transcriptional regulator</fullName>
    </submittedName>
</protein>
<organism evidence="5 6">
    <name type="scientific">Enterocloster citroniae</name>
    <dbReference type="NCBI Taxonomy" id="358743"/>
    <lineage>
        <taxon>Bacteria</taxon>
        <taxon>Bacillati</taxon>
        <taxon>Bacillota</taxon>
        <taxon>Clostridia</taxon>
        <taxon>Lachnospirales</taxon>
        <taxon>Lachnospiraceae</taxon>
        <taxon>Enterocloster</taxon>
    </lineage>
</organism>
<sequence>MNMQKAKTRALYDSLRSQILSNLLPSGTKLPSETELIEQYEVSRYSVRKVLDDLSSEGLIEKHQGKGCFVCQSPDGGSITPNSSRQILLIASRAEHFYFLKSIRGIEKVLQESGYNLTIKLSNYDSQKEAHLLQKALSENYAGLLIFPSESAYLYTNLYLYRYIESNKVPCITLGNKLPCTSLAYVISDDYAGGRIAADYLIQKGHRYFACFMNKEEYSGCMRYAGFMEGLYKNHIPVHNCKIIWFSHTEQDSVFNDTILKSNVLSLAANNVSAFFCFNDVAAVDLYQLLSENGFKIPEDISIIGYDDSYLCETNPVPLTALHQDPELAGITAAQNIINLIEHGICSQSVSLPPFLVERSSVKDLT</sequence>
<dbReference type="SUPFAM" id="SSF53822">
    <property type="entry name" value="Periplasmic binding protein-like I"/>
    <property type="match status" value="1"/>
</dbReference>
<dbReference type="InterPro" id="IPR036388">
    <property type="entry name" value="WH-like_DNA-bd_sf"/>
</dbReference>
<dbReference type="InterPro" id="IPR000524">
    <property type="entry name" value="Tscrpt_reg_HTH_GntR"/>
</dbReference>
<proteinExistence type="predicted"/>
<keyword evidence="1" id="KW-0805">Transcription regulation</keyword>
<dbReference type="InterPro" id="IPR036390">
    <property type="entry name" value="WH_DNA-bd_sf"/>
</dbReference>
<keyword evidence="2" id="KW-0238">DNA-binding</keyword>
<dbReference type="InterPro" id="IPR028082">
    <property type="entry name" value="Peripla_BP_I"/>
</dbReference>
<accession>A0AA41K550</accession>
<dbReference type="InterPro" id="IPR033532">
    <property type="entry name" value="AraR_ligand_bind_dom"/>
</dbReference>
<evidence type="ECO:0000313" key="6">
    <source>
        <dbReference type="Proteomes" id="UP000708338"/>
    </source>
</evidence>
<evidence type="ECO:0000256" key="2">
    <source>
        <dbReference type="ARBA" id="ARBA00023125"/>
    </source>
</evidence>
<comment type="caution">
    <text evidence="5">The sequence shown here is derived from an EMBL/GenBank/DDBJ whole genome shotgun (WGS) entry which is preliminary data.</text>
</comment>
<dbReference type="GO" id="GO:0000976">
    <property type="term" value="F:transcription cis-regulatory region binding"/>
    <property type="evidence" value="ECO:0007669"/>
    <property type="project" value="TreeGrafter"/>
</dbReference>
<dbReference type="Gene3D" id="1.10.10.10">
    <property type="entry name" value="Winged helix-like DNA-binding domain superfamily/Winged helix DNA-binding domain"/>
    <property type="match status" value="1"/>
</dbReference>
<dbReference type="Pfam" id="PF13377">
    <property type="entry name" value="Peripla_BP_3"/>
    <property type="match status" value="1"/>
</dbReference>
<dbReference type="PRINTS" id="PR00035">
    <property type="entry name" value="HTHGNTR"/>
</dbReference>
<dbReference type="PROSITE" id="PS50949">
    <property type="entry name" value="HTH_GNTR"/>
    <property type="match status" value="1"/>
</dbReference>
<reference evidence="5" key="1">
    <citation type="journal article" date="2021" name="Gut Microbes">
        <title>A synthetic consortium of 100 gut commensals modulates the composition and function in a colon model of the microbiome of elderly subjects.</title>
        <authorList>
            <person name="Perez M."/>
            <person name="Ntemiri A."/>
            <person name="Tan H."/>
            <person name="Harris H.M.B."/>
            <person name="Roager H.M."/>
            <person name="Ribiere C."/>
            <person name="O'Toole P.W."/>
        </authorList>
    </citation>
    <scope>NUCLEOTIDE SEQUENCE</scope>
    <source>
        <strain evidence="5">MCC335</strain>
    </source>
</reference>
<dbReference type="AlphaFoldDB" id="A0AA41K550"/>
<gene>
    <name evidence="5" type="ORF">GPL26_04430</name>
</gene>
<feature type="domain" description="HTH gntR-type" evidence="4">
    <location>
        <begin position="5"/>
        <end position="73"/>
    </location>
</feature>
<dbReference type="PANTHER" id="PTHR30146:SF109">
    <property type="entry name" value="HTH-TYPE TRANSCRIPTIONAL REGULATOR GALS"/>
    <property type="match status" value="1"/>
</dbReference>
<keyword evidence="3" id="KW-0804">Transcription</keyword>
<dbReference type="Gene3D" id="3.40.50.2300">
    <property type="match status" value="2"/>
</dbReference>
<name>A0AA41K550_9FIRM</name>
<dbReference type="Pfam" id="PF00392">
    <property type="entry name" value="GntR"/>
    <property type="match status" value="1"/>
</dbReference>
<dbReference type="PANTHER" id="PTHR30146">
    <property type="entry name" value="LACI-RELATED TRANSCRIPTIONAL REPRESSOR"/>
    <property type="match status" value="1"/>
</dbReference>
<evidence type="ECO:0000256" key="1">
    <source>
        <dbReference type="ARBA" id="ARBA00023015"/>
    </source>
</evidence>
<dbReference type="SMART" id="SM00345">
    <property type="entry name" value="HTH_GNTR"/>
    <property type="match status" value="1"/>
</dbReference>
<dbReference type="GO" id="GO:0003700">
    <property type="term" value="F:DNA-binding transcription factor activity"/>
    <property type="evidence" value="ECO:0007669"/>
    <property type="project" value="InterPro"/>
</dbReference>
<dbReference type="Proteomes" id="UP000708338">
    <property type="component" value="Unassembled WGS sequence"/>
</dbReference>
<evidence type="ECO:0000256" key="3">
    <source>
        <dbReference type="ARBA" id="ARBA00023163"/>
    </source>
</evidence>